<dbReference type="Proteomes" id="UP000270094">
    <property type="component" value="Unassembled WGS sequence"/>
</dbReference>
<organism evidence="1 2">
    <name type="scientific">Strongylus vulgaris</name>
    <name type="common">Blood worm</name>
    <dbReference type="NCBI Taxonomy" id="40348"/>
    <lineage>
        <taxon>Eukaryota</taxon>
        <taxon>Metazoa</taxon>
        <taxon>Ecdysozoa</taxon>
        <taxon>Nematoda</taxon>
        <taxon>Chromadorea</taxon>
        <taxon>Rhabditida</taxon>
        <taxon>Rhabditina</taxon>
        <taxon>Rhabditomorpha</taxon>
        <taxon>Strongyloidea</taxon>
        <taxon>Strongylidae</taxon>
        <taxon>Strongylus</taxon>
    </lineage>
</organism>
<protein>
    <submittedName>
        <fullName evidence="1">Uncharacterized protein</fullName>
    </submittedName>
</protein>
<evidence type="ECO:0000313" key="1">
    <source>
        <dbReference type="EMBL" id="VDM66538.1"/>
    </source>
</evidence>
<gene>
    <name evidence="1" type="ORF">SVUK_LOCUS1536</name>
</gene>
<accession>A0A3P7KDC6</accession>
<proteinExistence type="predicted"/>
<dbReference type="OrthoDB" id="5858814at2759"/>
<evidence type="ECO:0000313" key="2">
    <source>
        <dbReference type="Proteomes" id="UP000270094"/>
    </source>
</evidence>
<sequence length="61" mass="7222">MLFLQCEMQLPRLTLRHPSVDANAMPLLLDGETELPNEFLTIRTAQRRWTESESVRFQFED</sequence>
<keyword evidence="2" id="KW-1185">Reference proteome</keyword>
<reference evidence="1 2" key="1">
    <citation type="submission" date="2018-11" db="EMBL/GenBank/DDBJ databases">
        <authorList>
            <consortium name="Pathogen Informatics"/>
        </authorList>
    </citation>
    <scope>NUCLEOTIDE SEQUENCE [LARGE SCALE GENOMIC DNA]</scope>
</reference>
<dbReference type="EMBL" id="UYYB01003066">
    <property type="protein sequence ID" value="VDM66538.1"/>
    <property type="molecule type" value="Genomic_DNA"/>
</dbReference>
<name>A0A3P7KDC6_STRVU</name>
<dbReference type="AlphaFoldDB" id="A0A3P7KDC6"/>